<dbReference type="Proteomes" id="UP001055247">
    <property type="component" value="Unassembled WGS sequence"/>
</dbReference>
<accession>A0AAV4ZXU4</accession>
<dbReference type="AlphaFoldDB" id="A0AAV4ZXU4"/>
<gene>
    <name evidence="2" type="ORF">BHAOGJBA_6032</name>
</gene>
<keyword evidence="1" id="KW-0812">Transmembrane</keyword>
<reference evidence="2" key="1">
    <citation type="journal article" date="2016" name="Front. Microbiol.">
        <title>Genome Sequence of the Piezophilic, Mesophilic Sulfate-Reducing Bacterium Desulfovibrio indicus J2T.</title>
        <authorList>
            <person name="Cao J."/>
            <person name="Maignien L."/>
            <person name="Shao Z."/>
            <person name="Alain K."/>
            <person name="Jebbar M."/>
        </authorList>
    </citation>
    <scope>NUCLEOTIDE SEQUENCE</scope>
    <source>
        <strain evidence="2">DSM 16372</strain>
    </source>
</reference>
<sequence length="54" mass="5511">MAYLALVTATLALGAGLARAAMRRSVRPQCLETAAGTLLLTGLALLGAALPLFR</sequence>
<keyword evidence="1" id="KW-0472">Membrane</keyword>
<organism evidence="2 3">
    <name type="scientific">Methylobacterium hispanicum</name>
    <dbReference type="NCBI Taxonomy" id="270350"/>
    <lineage>
        <taxon>Bacteria</taxon>
        <taxon>Pseudomonadati</taxon>
        <taxon>Pseudomonadota</taxon>
        <taxon>Alphaproteobacteria</taxon>
        <taxon>Hyphomicrobiales</taxon>
        <taxon>Methylobacteriaceae</taxon>
        <taxon>Methylobacterium</taxon>
    </lineage>
</organism>
<evidence type="ECO:0000313" key="3">
    <source>
        <dbReference type="Proteomes" id="UP001055247"/>
    </source>
</evidence>
<keyword evidence="3" id="KW-1185">Reference proteome</keyword>
<evidence type="ECO:0008006" key="4">
    <source>
        <dbReference type="Google" id="ProtNLM"/>
    </source>
</evidence>
<proteinExistence type="predicted"/>
<keyword evidence="1" id="KW-1133">Transmembrane helix</keyword>
<comment type="caution">
    <text evidence="2">The sequence shown here is derived from an EMBL/GenBank/DDBJ whole genome shotgun (WGS) entry which is preliminary data.</text>
</comment>
<dbReference type="EMBL" id="BPQO01000046">
    <property type="protein sequence ID" value="GJD92478.1"/>
    <property type="molecule type" value="Genomic_DNA"/>
</dbReference>
<evidence type="ECO:0000256" key="1">
    <source>
        <dbReference type="SAM" id="Phobius"/>
    </source>
</evidence>
<reference evidence="2" key="2">
    <citation type="submission" date="2021-08" db="EMBL/GenBank/DDBJ databases">
        <authorList>
            <person name="Tani A."/>
            <person name="Ola A."/>
            <person name="Ogura Y."/>
            <person name="Katsura K."/>
            <person name="Hayashi T."/>
        </authorList>
    </citation>
    <scope>NUCLEOTIDE SEQUENCE</scope>
    <source>
        <strain evidence="2">DSM 16372</strain>
    </source>
</reference>
<name>A0AAV4ZXU4_9HYPH</name>
<evidence type="ECO:0000313" key="2">
    <source>
        <dbReference type="EMBL" id="GJD92478.1"/>
    </source>
</evidence>
<feature type="transmembrane region" description="Helical" evidence="1">
    <location>
        <begin position="36"/>
        <end position="53"/>
    </location>
</feature>
<protein>
    <recommendedName>
        <fullName evidence="4">Amino acid transporter</fullName>
    </recommendedName>
</protein>
<dbReference type="RefSeq" id="WP_197430642.1">
    <property type="nucleotide sequence ID" value="NZ_BPQO01000046.1"/>
</dbReference>